<accession>A0A512H670</accession>
<feature type="transmembrane region" description="Helical" evidence="6">
    <location>
        <begin position="44"/>
        <end position="62"/>
    </location>
</feature>
<evidence type="ECO:0000259" key="7">
    <source>
        <dbReference type="Pfam" id="PF03772"/>
    </source>
</evidence>
<protein>
    <submittedName>
        <fullName evidence="9">Competence protein ComEC</fullName>
    </submittedName>
</protein>
<feature type="transmembrane region" description="Helical" evidence="6">
    <location>
        <begin position="292"/>
        <end position="313"/>
    </location>
</feature>
<evidence type="ECO:0000313" key="10">
    <source>
        <dbReference type="Proteomes" id="UP000321567"/>
    </source>
</evidence>
<feature type="domain" description="ComEC/Rec2-related protein" evidence="7">
    <location>
        <begin position="271"/>
        <end position="561"/>
    </location>
</feature>
<dbReference type="PANTHER" id="PTHR30619:SF1">
    <property type="entry name" value="RECOMBINATION PROTEIN 2"/>
    <property type="match status" value="1"/>
</dbReference>
<feature type="transmembrane region" description="Helical" evidence="6">
    <location>
        <begin position="365"/>
        <end position="391"/>
    </location>
</feature>
<feature type="transmembrane region" description="Helical" evidence="6">
    <location>
        <begin position="442"/>
        <end position="465"/>
    </location>
</feature>
<feature type="transmembrane region" description="Helical" evidence="6">
    <location>
        <begin position="471"/>
        <end position="496"/>
    </location>
</feature>
<dbReference type="AlphaFoldDB" id="A0A512H670"/>
<evidence type="ECO:0000256" key="5">
    <source>
        <dbReference type="ARBA" id="ARBA00023136"/>
    </source>
</evidence>
<organism evidence="9 10">
    <name type="scientific">Pararhodospirillum oryzae</name>
    <dbReference type="NCBI Taxonomy" id="478448"/>
    <lineage>
        <taxon>Bacteria</taxon>
        <taxon>Pseudomonadati</taxon>
        <taxon>Pseudomonadota</taxon>
        <taxon>Alphaproteobacteria</taxon>
        <taxon>Rhodospirillales</taxon>
        <taxon>Rhodospirillaceae</taxon>
        <taxon>Pararhodospirillum</taxon>
    </lineage>
</organism>
<evidence type="ECO:0000256" key="2">
    <source>
        <dbReference type="ARBA" id="ARBA00022475"/>
    </source>
</evidence>
<feature type="transmembrane region" description="Helical" evidence="6">
    <location>
        <begin position="564"/>
        <end position="580"/>
    </location>
</feature>
<dbReference type="RefSeq" id="WP_170244975.1">
    <property type="nucleotide sequence ID" value="NZ_BJZO01000021.1"/>
</dbReference>
<comment type="caution">
    <text evidence="9">The sequence shown here is derived from an EMBL/GenBank/DDBJ whole genome shotgun (WGS) entry which is preliminary data.</text>
</comment>
<keyword evidence="4 6" id="KW-1133">Transmembrane helix</keyword>
<feature type="transmembrane region" description="Helical" evidence="6">
    <location>
        <begin position="333"/>
        <end position="353"/>
    </location>
</feature>
<keyword evidence="3 6" id="KW-0812">Transmembrane</keyword>
<keyword evidence="10" id="KW-1185">Reference proteome</keyword>
<dbReference type="GO" id="GO:0005886">
    <property type="term" value="C:plasma membrane"/>
    <property type="evidence" value="ECO:0007669"/>
    <property type="project" value="UniProtKB-SubCell"/>
</dbReference>
<comment type="subcellular location">
    <subcellularLocation>
        <location evidence="1">Cell membrane</location>
        <topology evidence="1">Multi-pass membrane protein</topology>
    </subcellularLocation>
</comment>
<evidence type="ECO:0000313" key="9">
    <source>
        <dbReference type="EMBL" id="GEO80924.1"/>
    </source>
</evidence>
<feature type="transmembrane region" description="Helical" evidence="6">
    <location>
        <begin position="403"/>
        <end position="421"/>
    </location>
</feature>
<feature type="transmembrane region" description="Helical" evidence="6">
    <location>
        <begin position="508"/>
        <end position="528"/>
    </location>
</feature>
<feature type="transmembrane region" description="Helical" evidence="6">
    <location>
        <begin position="69"/>
        <end position="89"/>
    </location>
</feature>
<dbReference type="Proteomes" id="UP000321567">
    <property type="component" value="Unassembled WGS sequence"/>
</dbReference>
<evidence type="ECO:0000259" key="8">
    <source>
        <dbReference type="Pfam" id="PF13567"/>
    </source>
</evidence>
<dbReference type="InterPro" id="IPR025405">
    <property type="entry name" value="DUF4131"/>
</dbReference>
<keyword evidence="5 6" id="KW-0472">Membrane</keyword>
<reference evidence="9 10" key="1">
    <citation type="submission" date="2019-07" db="EMBL/GenBank/DDBJ databases">
        <title>Whole genome shotgun sequence of Rhodospirillum oryzae NBRC 107573.</title>
        <authorList>
            <person name="Hosoyama A."/>
            <person name="Uohara A."/>
            <person name="Ohji S."/>
            <person name="Ichikawa N."/>
        </authorList>
    </citation>
    <scope>NUCLEOTIDE SEQUENCE [LARGE SCALE GENOMIC DNA]</scope>
    <source>
        <strain evidence="9 10">NBRC 107573</strain>
    </source>
</reference>
<dbReference type="EMBL" id="BJZO01000021">
    <property type="protein sequence ID" value="GEO80924.1"/>
    <property type="molecule type" value="Genomic_DNA"/>
</dbReference>
<evidence type="ECO:0000256" key="4">
    <source>
        <dbReference type="ARBA" id="ARBA00022989"/>
    </source>
</evidence>
<evidence type="ECO:0000256" key="3">
    <source>
        <dbReference type="ARBA" id="ARBA00022692"/>
    </source>
</evidence>
<gene>
    <name evidence="9" type="ORF">ROR02_10550</name>
</gene>
<dbReference type="Pfam" id="PF03772">
    <property type="entry name" value="Competence"/>
    <property type="match status" value="1"/>
</dbReference>
<dbReference type="NCBIfam" id="TIGR00360">
    <property type="entry name" value="ComEC_N-term"/>
    <property type="match status" value="1"/>
</dbReference>
<dbReference type="Pfam" id="PF13567">
    <property type="entry name" value="DUF4131"/>
    <property type="match status" value="1"/>
</dbReference>
<evidence type="ECO:0000256" key="1">
    <source>
        <dbReference type="ARBA" id="ARBA00004651"/>
    </source>
</evidence>
<name>A0A512H670_9PROT</name>
<sequence length="733" mass="77214">MPFPLIVRRAMPRWLARSPPLPADAPDPAPGWLPRTLGQEREAWILWLPVAVGLGIVLYFALPAEPWPLLFPLALVAGLAVLAVVPPWLIPTLAARAGVAVLAGAVLAQAGAARVQAPVLAHPLGPTVIEGRVRQVEPLPHGWRVVLEDLALERPRAVTLPHRARLRVHAKAAPDGAMPPPGTRIALLARLEPPRWPARPGGYDLARALWFKGIGAVGYALGPISVRPAPASPSDHALAGFFVRLEAVRAHVTARLIAGGPGATGPLAAALLTGERRAVPEPVQEALRGAGLAHLLAISGLHMSMVGGLVFVGVRAVMALCPPLALGWPIKKLAALVALAACLGYLALSGASVPSQRAFLMTGLVFLAVIVDRRALSMRSVALAALVVLAARPDSLLGPSFQMSFSAVIALIAAYEALSRYRARTRAPRGARAGGFAPGRRLGLYVGGLLLTTIIATLATTPFSAFHFHRVALYGLAANAVGVPLMGTWVMPWGLAALALMPLGLEHWALVPMGWGLDVIVWAARGVSSWPGAQVAVPDGPAWALGLAALGGLWLCLWRQPWRWAGVPVIAAAMMVPFLTPTPDVLVGPAGKLVAVRADDGGLLVSDRRRERFARQVWTEAHGGEAGRFPGEGTSALAPLRCDALACLYQRHGVTVALPRTAEGVVHAAGQADVVVAGAWTVPPDTPAPVIIDRPRLEREGAWALWIDKNGHVRARSVAETRGRRPWTATPAP</sequence>
<dbReference type="InterPro" id="IPR052159">
    <property type="entry name" value="Competence_DNA_uptake"/>
</dbReference>
<feature type="domain" description="DUF4131" evidence="8">
    <location>
        <begin position="64"/>
        <end position="224"/>
    </location>
</feature>
<evidence type="ECO:0000256" key="6">
    <source>
        <dbReference type="SAM" id="Phobius"/>
    </source>
</evidence>
<proteinExistence type="predicted"/>
<keyword evidence="2" id="KW-1003">Cell membrane</keyword>
<feature type="transmembrane region" description="Helical" evidence="6">
    <location>
        <begin position="540"/>
        <end position="557"/>
    </location>
</feature>
<dbReference type="PANTHER" id="PTHR30619">
    <property type="entry name" value="DNA INTERNALIZATION/COMPETENCE PROTEIN COMEC/REC2"/>
    <property type="match status" value="1"/>
</dbReference>
<dbReference type="InterPro" id="IPR004477">
    <property type="entry name" value="ComEC_N"/>
</dbReference>